<protein>
    <recommendedName>
        <fullName evidence="4">PH domain-containing protein</fullName>
    </recommendedName>
</protein>
<feature type="region of interest" description="Disordered" evidence="1">
    <location>
        <begin position="228"/>
        <end position="247"/>
    </location>
</feature>
<feature type="compositionally biased region" description="Low complexity" evidence="1">
    <location>
        <begin position="161"/>
        <end position="179"/>
    </location>
</feature>
<evidence type="ECO:0000313" key="3">
    <source>
        <dbReference type="Proteomes" id="UP000694044"/>
    </source>
</evidence>
<evidence type="ECO:0008006" key="4">
    <source>
        <dbReference type="Google" id="ProtNLM"/>
    </source>
</evidence>
<keyword evidence="3" id="KW-1185">Reference proteome</keyword>
<dbReference type="EMBL" id="JAGDFM010000202">
    <property type="protein sequence ID" value="KAG7382615.1"/>
    <property type="molecule type" value="Genomic_DNA"/>
</dbReference>
<dbReference type="Proteomes" id="UP000694044">
    <property type="component" value="Unassembled WGS sequence"/>
</dbReference>
<feature type="compositionally biased region" description="Low complexity" evidence="1">
    <location>
        <begin position="111"/>
        <end position="138"/>
    </location>
</feature>
<accession>A0A8T1VMQ7</accession>
<gene>
    <name evidence="2" type="ORF">PHYPSEUDO_004695</name>
</gene>
<comment type="caution">
    <text evidence="2">The sequence shown here is derived from an EMBL/GenBank/DDBJ whole genome shotgun (WGS) entry which is preliminary data.</text>
</comment>
<dbReference type="AlphaFoldDB" id="A0A8T1VMQ7"/>
<proteinExistence type="predicted"/>
<feature type="region of interest" description="Disordered" evidence="1">
    <location>
        <begin position="103"/>
        <end position="186"/>
    </location>
</feature>
<feature type="compositionally biased region" description="Polar residues" evidence="1">
    <location>
        <begin position="139"/>
        <end position="149"/>
    </location>
</feature>
<dbReference type="OrthoDB" id="129532at2759"/>
<evidence type="ECO:0000313" key="2">
    <source>
        <dbReference type="EMBL" id="KAG7382615.1"/>
    </source>
</evidence>
<reference evidence="2" key="1">
    <citation type="submission" date="2021-02" db="EMBL/GenBank/DDBJ databases">
        <authorList>
            <person name="Palmer J.M."/>
        </authorList>
    </citation>
    <scope>NUCLEOTIDE SEQUENCE</scope>
    <source>
        <strain evidence="2">SCRP734</strain>
    </source>
</reference>
<organism evidence="2 3">
    <name type="scientific">Phytophthora pseudosyringae</name>
    <dbReference type="NCBI Taxonomy" id="221518"/>
    <lineage>
        <taxon>Eukaryota</taxon>
        <taxon>Sar</taxon>
        <taxon>Stramenopiles</taxon>
        <taxon>Oomycota</taxon>
        <taxon>Peronosporomycetes</taxon>
        <taxon>Peronosporales</taxon>
        <taxon>Peronosporaceae</taxon>
        <taxon>Phytophthora</taxon>
    </lineage>
</organism>
<name>A0A8T1VMQ7_9STRA</name>
<sequence length="541" mass="59120">MAGLDCPMQAKAFNLFWHKAELRLVEQPEPEAPVFAISRPTLFGGREEFLLQYPARLEPPTARDIARHRFTVRHGKKRRSFQAPDAATFGTWLSALELALEPKKESEHVHTPSTPTSTATTATSSHGRAVSAAGSRGANSQGRASTARSFGSRASSRDRTSTLASSSSSQHSHASQPRAPALRLTLERPCFTRDRNNLKLIRLHRPGATIADTNTKAEAEDDVLDVPDTDTEAEEEPEEEVTDKECSQDEAEVELLDVANGDSLDVVSGDDTEFPATSLAAAVVADSIGRPTDGTREDATAVDECRSDMAYVTTTEDENDGDFELEVAAVVEALVVAVDELNADEEVDLAEALPSPEGDVESIRPEVRSAVEALVAAVIQAEDDSNIDVASAMAAAPQSFKNRSTPKSSTRSAAIVAKHKWRPLDPSNSRLIWVRCSAEAAVKSAPRSNPRRKAIKPARRWTPIDPSSTRLIWIRRIENAAARIESRYKASSNTHKWVPLDPDNSRFVWVRRHVVPVGSVATTVGEISSSRMYRHGKQRRQ</sequence>
<evidence type="ECO:0000256" key="1">
    <source>
        <dbReference type="SAM" id="MobiDB-lite"/>
    </source>
</evidence>